<gene>
    <name evidence="14" type="ORF">HMPREF9943_01464</name>
</gene>
<dbReference type="InterPro" id="IPR005543">
    <property type="entry name" value="PASTA_dom"/>
</dbReference>
<dbReference type="GO" id="GO:0004674">
    <property type="term" value="F:protein serine/threonine kinase activity"/>
    <property type="evidence" value="ECO:0007669"/>
    <property type="project" value="UniProtKB-KW"/>
</dbReference>
<evidence type="ECO:0000256" key="8">
    <source>
        <dbReference type="ARBA" id="ARBA00048679"/>
    </source>
</evidence>
<dbReference type="NCBIfam" id="NF033483">
    <property type="entry name" value="PknB_PASTA_kin"/>
    <property type="match status" value="1"/>
</dbReference>
<dbReference type="InterPro" id="IPR008271">
    <property type="entry name" value="Ser/Thr_kinase_AS"/>
</dbReference>
<dbReference type="AlphaFoldDB" id="M2Q1B8"/>
<evidence type="ECO:0000259" key="13">
    <source>
        <dbReference type="PROSITE" id="PS51178"/>
    </source>
</evidence>
<dbReference type="RefSeq" id="WP_004803589.1">
    <property type="nucleotide sequence ID" value="NZ_KB446649.1"/>
</dbReference>
<keyword evidence="3" id="KW-0808">Transferase</keyword>
<evidence type="ECO:0000313" key="14">
    <source>
        <dbReference type="EMBL" id="EMD16061.1"/>
    </source>
</evidence>
<dbReference type="PANTHER" id="PTHR43289">
    <property type="entry name" value="MITOGEN-ACTIVATED PROTEIN KINASE KINASE KINASE 20-RELATED"/>
    <property type="match status" value="1"/>
</dbReference>
<dbReference type="Gene3D" id="3.30.10.20">
    <property type="match status" value="3"/>
</dbReference>
<dbReference type="InterPro" id="IPR011009">
    <property type="entry name" value="Kinase-like_dom_sf"/>
</dbReference>
<dbReference type="eggNOG" id="COG0515">
    <property type="taxonomic scope" value="Bacteria"/>
</dbReference>
<dbReference type="CDD" id="cd14014">
    <property type="entry name" value="STKc_PknB_like"/>
    <property type="match status" value="1"/>
</dbReference>
<dbReference type="Gene3D" id="3.30.200.20">
    <property type="entry name" value="Phosphorylase Kinase, domain 1"/>
    <property type="match status" value="1"/>
</dbReference>
<dbReference type="Pfam" id="PF03793">
    <property type="entry name" value="PASTA"/>
    <property type="match status" value="3"/>
</dbReference>
<dbReference type="GO" id="GO:0005524">
    <property type="term" value="F:ATP binding"/>
    <property type="evidence" value="ECO:0007669"/>
    <property type="project" value="UniProtKB-UniRule"/>
</dbReference>
<accession>M2Q1B8</accession>
<dbReference type="Proteomes" id="UP000011758">
    <property type="component" value="Unassembled WGS sequence"/>
</dbReference>
<evidence type="ECO:0000256" key="6">
    <source>
        <dbReference type="ARBA" id="ARBA00022840"/>
    </source>
</evidence>
<feature type="binding site" evidence="9">
    <location>
        <position position="41"/>
    </location>
    <ligand>
        <name>ATP</name>
        <dbReference type="ChEBI" id="CHEBI:30616"/>
    </ligand>
</feature>
<dbReference type="SMART" id="SM00220">
    <property type="entry name" value="S_TKc"/>
    <property type="match status" value="1"/>
</dbReference>
<dbReference type="SMART" id="SM00740">
    <property type="entry name" value="PASTA"/>
    <property type="match status" value="3"/>
</dbReference>
<dbReference type="PROSITE" id="PS51178">
    <property type="entry name" value="PASTA"/>
    <property type="match status" value="2"/>
</dbReference>
<keyword evidence="11" id="KW-1133">Transmembrane helix</keyword>
<sequence>MSEVNRILAGRYLLQRLIGQGGMADVYLGEDTILKRIVAVKILRSSLTGDPIYITRFHREASAAAALSHPNIVAIYDVGDEDDLYYIIMEYIRGQTLKSLIHKRGALHYVEAIDIMKQVASGVAHAHSNGIVHRDLKPQNILVTDSGTVKIADFGIASIQSLSQVTQTDTIMGSLHYLAPEIARGEKATPQSDIYALGIVFYELLRGEVPFNGESPVNIALKHMRDEIPSVRSFNPSIPQSVENIIIKATAKNIKDRYHDANEMLQDLMTCLTRENESKIVFDIIDDDPTIVAGETQFFKKEEIEEKKVPVEKEPLENRTSRVTRIDQKQKRSLNIPKKKIAIAVSVILAVCLLIGVIVFINNSSQTAKIPDVTGLKKSEAISLLKEKGYKIDKTEDSELSDKYEKNYVIQTTPKVGTIVAKNSLIRLTVSSGKYIVMEDYTGKKYNNVKAKLEALGFKVKKYEKSDEEYASGIVIDQSISAGEKQDPNTKNKTITLTVSKGITITVPYLYGENIESAKKTLKNLGFNPTAEVLSPPTDKNEASKITINTVVKMSLDPYTQVHEKNKKIIIYYYDRKPETNNDNSNNGGTNTDGNTNNQGRSNNNGGTGH</sequence>
<keyword evidence="5" id="KW-0418">Kinase</keyword>
<dbReference type="EMBL" id="AGEJ01000024">
    <property type="protein sequence ID" value="EMD16061.1"/>
    <property type="molecule type" value="Genomic_DNA"/>
</dbReference>
<evidence type="ECO:0000259" key="12">
    <source>
        <dbReference type="PROSITE" id="PS50011"/>
    </source>
</evidence>
<evidence type="ECO:0000256" key="1">
    <source>
        <dbReference type="ARBA" id="ARBA00012513"/>
    </source>
</evidence>
<keyword evidence="6 9" id="KW-0067">ATP-binding</keyword>
<comment type="caution">
    <text evidence="14">The sequence shown here is derived from an EMBL/GenBank/DDBJ whole genome shotgun (WGS) entry which is preliminary data.</text>
</comment>
<feature type="transmembrane region" description="Helical" evidence="11">
    <location>
        <begin position="341"/>
        <end position="361"/>
    </location>
</feature>
<dbReference type="Pfam" id="PF00069">
    <property type="entry name" value="Pkinase"/>
    <property type="match status" value="1"/>
</dbReference>
<dbReference type="FunFam" id="1.10.510.10:FF:000021">
    <property type="entry name" value="Serine/threonine protein kinase"/>
    <property type="match status" value="1"/>
</dbReference>
<evidence type="ECO:0000256" key="4">
    <source>
        <dbReference type="ARBA" id="ARBA00022741"/>
    </source>
</evidence>
<evidence type="ECO:0000313" key="15">
    <source>
        <dbReference type="Proteomes" id="UP000011758"/>
    </source>
</evidence>
<protein>
    <recommendedName>
        <fullName evidence="1">non-specific serine/threonine protein kinase</fullName>
        <ecNumber evidence="1">2.7.11.1</ecNumber>
    </recommendedName>
</protein>
<dbReference type="BioCyc" id="ECAT999415-HMP:GTTI-1508-MONOMER"/>
<feature type="compositionally biased region" description="Low complexity" evidence="10">
    <location>
        <begin position="581"/>
        <end position="610"/>
    </location>
</feature>
<dbReference type="InterPro" id="IPR017441">
    <property type="entry name" value="Protein_kinase_ATP_BS"/>
</dbReference>
<keyword evidence="11" id="KW-0812">Transmembrane</keyword>
<dbReference type="PANTHER" id="PTHR43289:SF34">
    <property type="entry name" value="SERINE_THREONINE-PROTEIN KINASE YBDM-RELATED"/>
    <property type="match status" value="1"/>
</dbReference>
<feature type="domain" description="PASTA" evidence="13">
    <location>
        <begin position="498"/>
        <end position="575"/>
    </location>
</feature>
<dbReference type="SUPFAM" id="SSF56112">
    <property type="entry name" value="Protein kinase-like (PK-like)"/>
    <property type="match status" value="1"/>
</dbReference>
<proteinExistence type="predicted"/>
<keyword evidence="2" id="KW-0723">Serine/threonine-protein kinase</keyword>
<organism evidence="14 15">
    <name type="scientific">Eggerthia catenaformis OT 569 = DSM 20559</name>
    <dbReference type="NCBI Taxonomy" id="999415"/>
    <lineage>
        <taxon>Bacteria</taxon>
        <taxon>Bacillati</taxon>
        <taxon>Bacillota</taxon>
        <taxon>Erysipelotrichia</taxon>
        <taxon>Erysipelotrichales</taxon>
        <taxon>Coprobacillaceae</taxon>
        <taxon>Eggerthia</taxon>
    </lineage>
</organism>
<dbReference type="PROSITE" id="PS50011">
    <property type="entry name" value="PROTEIN_KINASE_DOM"/>
    <property type="match status" value="1"/>
</dbReference>
<feature type="domain" description="Protein kinase" evidence="12">
    <location>
        <begin position="12"/>
        <end position="269"/>
    </location>
</feature>
<evidence type="ECO:0000256" key="5">
    <source>
        <dbReference type="ARBA" id="ARBA00022777"/>
    </source>
</evidence>
<dbReference type="STRING" id="999415.HMPREF9943_01464"/>
<evidence type="ECO:0000256" key="11">
    <source>
        <dbReference type="SAM" id="Phobius"/>
    </source>
</evidence>
<dbReference type="FunFam" id="3.30.200.20:FF:000035">
    <property type="entry name" value="Serine/threonine protein kinase Stk1"/>
    <property type="match status" value="1"/>
</dbReference>
<feature type="domain" description="PASTA" evidence="13">
    <location>
        <begin position="364"/>
        <end position="432"/>
    </location>
</feature>
<comment type="catalytic activity">
    <reaction evidence="7">
        <text>L-threonyl-[protein] + ATP = O-phospho-L-threonyl-[protein] + ADP + H(+)</text>
        <dbReference type="Rhea" id="RHEA:46608"/>
        <dbReference type="Rhea" id="RHEA-COMP:11060"/>
        <dbReference type="Rhea" id="RHEA-COMP:11605"/>
        <dbReference type="ChEBI" id="CHEBI:15378"/>
        <dbReference type="ChEBI" id="CHEBI:30013"/>
        <dbReference type="ChEBI" id="CHEBI:30616"/>
        <dbReference type="ChEBI" id="CHEBI:61977"/>
        <dbReference type="ChEBI" id="CHEBI:456216"/>
        <dbReference type="EC" id="2.7.11.1"/>
    </reaction>
</comment>
<evidence type="ECO:0000256" key="7">
    <source>
        <dbReference type="ARBA" id="ARBA00047899"/>
    </source>
</evidence>
<keyword evidence="15" id="KW-1185">Reference proteome</keyword>
<keyword evidence="4 9" id="KW-0547">Nucleotide-binding</keyword>
<dbReference type="EC" id="2.7.11.1" evidence="1"/>
<name>M2Q1B8_9FIRM</name>
<keyword evidence="11" id="KW-0472">Membrane</keyword>
<comment type="catalytic activity">
    <reaction evidence="8">
        <text>L-seryl-[protein] + ATP = O-phospho-L-seryl-[protein] + ADP + H(+)</text>
        <dbReference type="Rhea" id="RHEA:17989"/>
        <dbReference type="Rhea" id="RHEA-COMP:9863"/>
        <dbReference type="Rhea" id="RHEA-COMP:11604"/>
        <dbReference type="ChEBI" id="CHEBI:15378"/>
        <dbReference type="ChEBI" id="CHEBI:29999"/>
        <dbReference type="ChEBI" id="CHEBI:30616"/>
        <dbReference type="ChEBI" id="CHEBI:83421"/>
        <dbReference type="ChEBI" id="CHEBI:456216"/>
        <dbReference type="EC" id="2.7.11.1"/>
    </reaction>
</comment>
<evidence type="ECO:0000256" key="10">
    <source>
        <dbReference type="SAM" id="MobiDB-lite"/>
    </source>
</evidence>
<dbReference type="InterPro" id="IPR000719">
    <property type="entry name" value="Prot_kinase_dom"/>
</dbReference>
<dbReference type="OrthoDB" id="9788659at2"/>
<dbReference type="PROSITE" id="PS00108">
    <property type="entry name" value="PROTEIN_KINASE_ST"/>
    <property type="match status" value="1"/>
</dbReference>
<dbReference type="PROSITE" id="PS00107">
    <property type="entry name" value="PROTEIN_KINASE_ATP"/>
    <property type="match status" value="1"/>
</dbReference>
<reference evidence="14 15" key="1">
    <citation type="submission" date="2013-02" db="EMBL/GenBank/DDBJ databases">
        <title>The Genome Sequence of Lactobacillus catenaformis F0143.</title>
        <authorList>
            <consortium name="The Broad Institute Genome Sequencing Platform"/>
            <person name="Earl A."/>
            <person name="Ward D."/>
            <person name="Feldgarden M."/>
            <person name="Gevers D."/>
            <person name="Izard J."/>
            <person name="Blanton J.M."/>
            <person name="Mathney J."/>
            <person name="Dewhirst F.E."/>
            <person name="Young S.K."/>
            <person name="Zeng Q."/>
            <person name="Gargeya S."/>
            <person name="Fitzgerald M."/>
            <person name="Haas B."/>
            <person name="Abouelleil A."/>
            <person name="Alvarado L."/>
            <person name="Arachchi H.M."/>
            <person name="Berlin A."/>
            <person name="Chapman S.B."/>
            <person name="Gearin G."/>
            <person name="Goldberg J."/>
            <person name="Griggs A."/>
            <person name="Gujja S."/>
            <person name="Hansen M."/>
            <person name="Heiman D."/>
            <person name="Howarth C."/>
            <person name="Larimer J."/>
            <person name="Lui A."/>
            <person name="MacDonald P.J.P."/>
            <person name="McCowen C."/>
            <person name="Montmayeur A."/>
            <person name="Murphy C."/>
            <person name="Neiman D."/>
            <person name="Pearson M."/>
            <person name="Priest M."/>
            <person name="Roberts A."/>
            <person name="Saif S."/>
            <person name="Shea T."/>
            <person name="Sisk P."/>
            <person name="Stolte C."/>
            <person name="Sykes S."/>
            <person name="Wortman J."/>
            <person name="Nusbaum C."/>
            <person name="Birren B."/>
        </authorList>
    </citation>
    <scope>NUCLEOTIDE SEQUENCE [LARGE SCALE GENOMIC DNA]</scope>
    <source>
        <strain evidence="14 15">OT 569</strain>
    </source>
</reference>
<dbReference type="PATRIC" id="fig|999415.3.peg.1491"/>
<dbReference type="CDD" id="cd06577">
    <property type="entry name" value="PASTA_pknB"/>
    <property type="match status" value="3"/>
</dbReference>
<evidence type="ECO:0000256" key="3">
    <source>
        <dbReference type="ARBA" id="ARBA00022679"/>
    </source>
</evidence>
<feature type="region of interest" description="Disordered" evidence="10">
    <location>
        <begin position="577"/>
        <end position="610"/>
    </location>
</feature>
<dbReference type="Gene3D" id="1.10.510.10">
    <property type="entry name" value="Transferase(Phosphotransferase) domain 1"/>
    <property type="match status" value="1"/>
</dbReference>
<evidence type="ECO:0000256" key="2">
    <source>
        <dbReference type="ARBA" id="ARBA00022527"/>
    </source>
</evidence>
<evidence type="ECO:0000256" key="9">
    <source>
        <dbReference type="PROSITE-ProRule" id="PRU10141"/>
    </source>
</evidence>